<comment type="caution">
    <text evidence="2">The sequence shown here is derived from an EMBL/GenBank/DDBJ whole genome shotgun (WGS) entry which is preliminary data.</text>
</comment>
<dbReference type="RefSeq" id="WP_367877758.1">
    <property type="nucleotide sequence ID" value="NZ_JBFNXX010000006.1"/>
</dbReference>
<feature type="transmembrane region" description="Helical" evidence="1">
    <location>
        <begin position="13"/>
        <end position="33"/>
    </location>
</feature>
<organism evidence="2 3">
    <name type="scientific">Sulfitobacter sediminis</name>
    <dbReference type="NCBI Taxonomy" id="3234186"/>
    <lineage>
        <taxon>Bacteria</taxon>
        <taxon>Pseudomonadati</taxon>
        <taxon>Pseudomonadota</taxon>
        <taxon>Alphaproteobacteria</taxon>
        <taxon>Rhodobacterales</taxon>
        <taxon>Roseobacteraceae</taxon>
        <taxon>Sulfitobacter</taxon>
    </lineage>
</organism>
<dbReference type="Pfam" id="PF10067">
    <property type="entry name" value="DUF2306"/>
    <property type="match status" value="1"/>
</dbReference>
<feature type="transmembrane region" description="Helical" evidence="1">
    <location>
        <begin position="42"/>
        <end position="61"/>
    </location>
</feature>
<reference evidence="2 3" key="1">
    <citation type="submission" date="2024-07" db="EMBL/GenBank/DDBJ databases">
        <title>Marimonas sp.nov., isolated from tidal-flat sediment.</title>
        <authorList>
            <person name="Jayan J.N."/>
            <person name="Lee S.S."/>
        </authorList>
    </citation>
    <scope>NUCLEOTIDE SEQUENCE [LARGE SCALE GENOMIC DNA]</scope>
    <source>
        <strain evidence="2 3">MJW-29</strain>
    </source>
</reference>
<evidence type="ECO:0000256" key="1">
    <source>
        <dbReference type="SAM" id="Phobius"/>
    </source>
</evidence>
<dbReference type="InterPro" id="IPR018750">
    <property type="entry name" value="DUF2306_membrane"/>
</dbReference>
<dbReference type="EMBL" id="JBFNXX010000006">
    <property type="protein sequence ID" value="MEW9920059.1"/>
    <property type="molecule type" value="Genomic_DNA"/>
</dbReference>
<accession>A0ABV3RM58</accession>
<gene>
    <name evidence="2" type="ORF">AB2B41_10615</name>
</gene>
<name>A0ABV3RM58_9RHOB</name>
<evidence type="ECO:0000313" key="2">
    <source>
        <dbReference type="EMBL" id="MEW9920059.1"/>
    </source>
</evidence>
<protein>
    <submittedName>
        <fullName evidence="2">DUF2306 domain-containing protein</fullName>
    </submittedName>
</protein>
<evidence type="ECO:0000313" key="3">
    <source>
        <dbReference type="Proteomes" id="UP001556098"/>
    </source>
</evidence>
<feature type="transmembrane region" description="Helical" evidence="1">
    <location>
        <begin position="106"/>
        <end position="124"/>
    </location>
</feature>
<keyword evidence="3" id="KW-1185">Reference proteome</keyword>
<feature type="transmembrane region" description="Helical" evidence="1">
    <location>
        <begin position="67"/>
        <end position="86"/>
    </location>
</feature>
<dbReference type="Proteomes" id="UP001556098">
    <property type="component" value="Unassembled WGS sequence"/>
</dbReference>
<keyword evidence="1" id="KW-1133">Transmembrane helix</keyword>
<keyword evidence="1" id="KW-0472">Membrane</keyword>
<proteinExistence type="predicted"/>
<keyword evidence="1" id="KW-0812">Transmembrane</keyword>
<sequence length="132" mass="14220">MNWAALWAEGFPIPAHALAAVGALGIGTVQLLTPKGTTVHRVLGRAWVLAMGFVAVSSFIIYELRLIGPFSPIHLLSIYTIGSLFVGVRAARRGNISLHRATMRSLYWLALVVAGLFTLLPGRVMHSVVFGV</sequence>